<evidence type="ECO:0000313" key="6">
    <source>
        <dbReference type="Proteomes" id="UP000186698"/>
    </source>
</evidence>
<evidence type="ECO:0000313" key="7">
    <source>
        <dbReference type="RefSeq" id="XP_041425219.1"/>
    </source>
</evidence>
<reference evidence="7" key="1">
    <citation type="submission" date="2025-08" db="UniProtKB">
        <authorList>
            <consortium name="RefSeq"/>
        </authorList>
    </citation>
    <scope>IDENTIFICATION</scope>
    <source>
        <strain evidence="7">J_2021</strain>
        <tissue evidence="7">Erythrocytes</tissue>
    </source>
</reference>
<dbReference type="AlphaFoldDB" id="A0A8J1L8D1"/>
<accession>A0A8J1L8D1</accession>
<dbReference type="InterPro" id="IPR001507">
    <property type="entry name" value="ZP_dom"/>
</dbReference>
<keyword evidence="2" id="KW-1015">Disulfide bond</keyword>
<keyword evidence="3" id="KW-0812">Transmembrane</keyword>
<dbReference type="GO" id="GO:0005615">
    <property type="term" value="C:extracellular space"/>
    <property type="evidence" value="ECO:0000318"/>
    <property type="project" value="GO_Central"/>
</dbReference>
<dbReference type="Gene3D" id="2.60.40.4100">
    <property type="entry name" value="Zona pellucida, ZP-C domain"/>
    <property type="match status" value="1"/>
</dbReference>
<dbReference type="Proteomes" id="UP000186698">
    <property type="component" value="Chromosome 7L"/>
</dbReference>
<evidence type="ECO:0000256" key="3">
    <source>
        <dbReference type="SAM" id="Phobius"/>
    </source>
</evidence>
<keyword evidence="3" id="KW-1133">Transmembrane helix</keyword>
<feature type="signal peptide" evidence="4">
    <location>
        <begin position="1"/>
        <end position="18"/>
    </location>
</feature>
<dbReference type="InterPro" id="IPR055355">
    <property type="entry name" value="ZP-C"/>
</dbReference>
<feature type="domain" description="ZP" evidence="5">
    <location>
        <begin position="41"/>
        <end position="325"/>
    </location>
</feature>
<dbReference type="SMART" id="SM00241">
    <property type="entry name" value="ZP"/>
    <property type="match status" value="1"/>
</dbReference>
<evidence type="ECO:0000256" key="1">
    <source>
        <dbReference type="ARBA" id="ARBA00022729"/>
    </source>
</evidence>
<dbReference type="RefSeq" id="XP_041425219.1">
    <property type="nucleotide sequence ID" value="XM_041569285.1"/>
</dbReference>
<dbReference type="InterPro" id="IPR042235">
    <property type="entry name" value="ZP-C_dom"/>
</dbReference>
<dbReference type="Pfam" id="PF00100">
    <property type="entry name" value="Zona_pellucida"/>
    <property type="match status" value="1"/>
</dbReference>
<evidence type="ECO:0000259" key="5">
    <source>
        <dbReference type="PROSITE" id="PS51034"/>
    </source>
</evidence>
<protein>
    <submittedName>
        <fullName evidence="7">Zona pellucida-like domain-containing protein 1</fullName>
    </submittedName>
</protein>
<dbReference type="OrthoDB" id="9274484at2759"/>
<keyword evidence="1 4" id="KW-0732">Signal</keyword>
<feature type="chain" id="PRO_5035196796" evidence="4">
    <location>
        <begin position="19"/>
        <end position="404"/>
    </location>
</feature>
<dbReference type="PROSITE" id="PS51034">
    <property type="entry name" value="ZP_2"/>
    <property type="match status" value="1"/>
</dbReference>
<sequence>MGLRLLLLLVFSAQRCIGQTIGQNCSDAYNRLPDNSDIATVCGTQEIQLSIKACPVWYAQFEPQSLALSGKGNISKCLGTLDTSTETPVVRFTLPINDTSGNECGNTIAIIEQPGSDNFGAYSLVQTVVISGFVDSISDTASGVVTYTTNIHYNFSCYYPLLYLVNNTQLLTSFGAVAVNSNNGSFISTLSMKFFLDEGLMSPMQLNGTVYKLNQKIFVEVFLNNTSTSFNVLLDQCFATPSPLLTSTLPDERHNFFTGCNVTSRTNVTANGLGKSAKFNFDSFRFLQHQGQKSSSIYVHCITILCKPETCQKYLSSCTKTRRKRDATLSDSATQPVTVSSGPFEIGGSTEDNLLEVIPELNQFSDSMTGIIIGIVIAVVIAACLVCCSRMLCKMYHLKAPQAK</sequence>
<dbReference type="GO" id="GO:0009986">
    <property type="term" value="C:cell surface"/>
    <property type="evidence" value="ECO:0000318"/>
    <property type="project" value="GO_Central"/>
</dbReference>
<feature type="transmembrane region" description="Helical" evidence="3">
    <location>
        <begin position="368"/>
        <end position="388"/>
    </location>
</feature>
<evidence type="ECO:0000256" key="2">
    <source>
        <dbReference type="ARBA" id="ARBA00023157"/>
    </source>
</evidence>
<organism evidence="6 7">
    <name type="scientific">Xenopus laevis</name>
    <name type="common">African clawed frog</name>
    <dbReference type="NCBI Taxonomy" id="8355"/>
    <lineage>
        <taxon>Eukaryota</taxon>
        <taxon>Metazoa</taxon>
        <taxon>Chordata</taxon>
        <taxon>Craniata</taxon>
        <taxon>Vertebrata</taxon>
        <taxon>Euteleostomi</taxon>
        <taxon>Amphibia</taxon>
        <taxon>Batrachia</taxon>
        <taxon>Anura</taxon>
        <taxon>Pipoidea</taxon>
        <taxon>Pipidae</taxon>
        <taxon>Xenopodinae</taxon>
        <taxon>Xenopus</taxon>
        <taxon>Xenopus</taxon>
    </lineage>
</organism>
<dbReference type="Pfam" id="PF23344">
    <property type="entry name" value="ZP-N"/>
    <property type="match status" value="1"/>
</dbReference>
<dbReference type="GeneID" id="121395547"/>
<gene>
    <name evidence="7" type="primary">LOC121395547</name>
</gene>
<dbReference type="PANTHER" id="PTHR14002:SF62">
    <property type="entry name" value="ZONA PELLUCIDA-LIKE DOMAIN-CONTAINING PROTEIN 1"/>
    <property type="match status" value="1"/>
</dbReference>
<name>A0A8J1L8D1_XENLA</name>
<keyword evidence="6" id="KW-1185">Reference proteome</keyword>
<proteinExistence type="predicted"/>
<dbReference type="InterPro" id="IPR055356">
    <property type="entry name" value="ZP-N"/>
</dbReference>
<dbReference type="PANTHER" id="PTHR14002">
    <property type="entry name" value="ENDOGLIN/TGF-BETA RECEPTOR TYPE III"/>
    <property type="match status" value="1"/>
</dbReference>
<evidence type="ECO:0000256" key="4">
    <source>
        <dbReference type="SAM" id="SignalP"/>
    </source>
</evidence>
<dbReference type="KEGG" id="xla:121395547"/>
<keyword evidence="3" id="KW-0472">Membrane</keyword>